<dbReference type="PANTHER" id="PTHR38449:SF1">
    <property type="entry name" value="REGULATORY PROTEIN SSL2874-RELATED"/>
    <property type="match status" value="1"/>
</dbReference>
<proteinExistence type="predicted"/>
<dbReference type="OrthoDB" id="5432174at2"/>
<evidence type="ECO:0000313" key="2">
    <source>
        <dbReference type="Proteomes" id="UP000013523"/>
    </source>
</evidence>
<dbReference type="STRING" id="86416.Clopa_4432"/>
<gene>
    <name evidence="1" type="ORF">Clopa_4432</name>
</gene>
<name>R4KF29_CLOPA</name>
<keyword evidence="2" id="KW-1185">Reference proteome</keyword>
<dbReference type="PANTHER" id="PTHR38449">
    <property type="entry name" value="REGULATORY PROTEIN TM_1690-RELATED"/>
    <property type="match status" value="1"/>
</dbReference>
<dbReference type="eggNOG" id="COG2052">
    <property type="taxonomic scope" value="Bacteria"/>
</dbReference>
<dbReference type="PATRIC" id="fig|86416.3.peg.4438"/>
<organism evidence="1 2">
    <name type="scientific">Clostridium pasteurianum BC1</name>
    <dbReference type="NCBI Taxonomy" id="86416"/>
    <lineage>
        <taxon>Bacteria</taxon>
        <taxon>Bacillati</taxon>
        <taxon>Bacillota</taxon>
        <taxon>Clostridia</taxon>
        <taxon>Eubacteriales</taxon>
        <taxon>Clostridiaceae</taxon>
        <taxon>Clostridium</taxon>
    </lineage>
</organism>
<protein>
    <recommendedName>
        <fullName evidence="3">DUF370 domain-containing protein</fullName>
    </recommendedName>
</protein>
<dbReference type="Proteomes" id="UP000013523">
    <property type="component" value="Chromosome"/>
</dbReference>
<evidence type="ECO:0000313" key="1">
    <source>
        <dbReference type="EMBL" id="AGK99144.1"/>
    </source>
</evidence>
<dbReference type="Pfam" id="PF04025">
    <property type="entry name" value="RemA-like"/>
    <property type="match status" value="1"/>
</dbReference>
<evidence type="ECO:0008006" key="3">
    <source>
        <dbReference type="Google" id="ProtNLM"/>
    </source>
</evidence>
<sequence length="81" mass="9271">MCRFLDIGFDNYVNINKIEKITQYSSAPTRRIIKDAKYNELINCTAGRKTLSIIFTKDNKIILSAVGKEILIGKYKSIVKK</sequence>
<dbReference type="KEGG" id="cpas:Clopa_4432"/>
<dbReference type="EMBL" id="CP003261">
    <property type="protein sequence ID" value="AGK99144.1"/>
    <property type="molecule type" value="Genomic_DNA"/>
</dbReference>
<dbReference type="AlphaFoldDB" id="R4KF29"/>
<dbReference type="HOGENOM" id="CLU_165326_0_0_9"/>
<accession>R4KF29</accession>
<reference evidence="1 2" key="1">
    <citation type="submission" date="2012-01" db="EMBL/GenBank/DDBJ databases">
        <title>Complete sequence of chromosome of Clostridium pasteurianum BC1.</title>
        <authorList>
            <consortium name="US DOE Joint Genome Institute"/>
            <person name="Lucas S."/>
            <person name="Han J."/>
            <person name="Lapidus A."/>
            <person name="Cheng J.-F."/>
            <person name="Goodwin L."/>
            <person name="Pitluck S."/>
            <person name="Peters L."/>
            <person name="Mikhailova N."/>
            <person name="Teshima H."/>
            <person name="Detter J.C."/>
            <person name="Han C."/>
            <person name="Tapia R."/>
            <person name="Land M."/>
            <person name="Hauser L."/>
            <person name="Kyrpides N."/>
            <person name="Ivanova N."/>
            <person name="Pagani I."/>
            <person name="Dunn J."/>
            <person name="Taghavi S."/>
            <person name="Francis A."/>
            <person name="van der Lelie D."/>
            <person name="Woyke T."/>
        </authorList>
    </citation>
    <scope>NUCLEOTIDE SEQUENCE [LARGE SCALE GENOMIC DNA]</scope>
    <source>
        <strain evidence="1 2">BC1</strain>
    </source>
</reference>
<dbReference type="InterPro" id="IPR007169">
    <property type="entry name" value="RemA-like"/>
</dbReference>
<dbReference type="RefSeq" id="WP_015617415.1">
    <property type="nucleotide sequence ID" value="NC_021182.1"/>
</dbReference>